<feature type="transmembrane region" description="Helical" evidence="7">
    <location>
        <begin position="6"/>
        <end position="24"/>
    </location>
</feature>
<reference evidence="8 9" key="1">
    <citation type="journal article" date="2017" name="Int. J. Syst. Evol. Microbiol.">
        <title>Pseudokineococcus basanitobsidens sp. nov., isolated from volcanic rock.</title>
        <authorList>
            <person name="Lee D.W."/>
            <person name="Park M.Y."/>
            <person name="Kim J.J."/>
            <person name="Kim B.S."/>
        </authorList>
    </citation>
    <scope>NUCLEOTIDE SEQUENCE [LARGE SCALE GENOMIC DNA]</scope>
    <source>
        <strain evidence="8 9">DSM 103726</strain>
    </source>
</reference>
<keyword evidence="3" id="KW-1003">Cell membrane</keyword>
<comment type="subcellular location">
    <subcellularLocation>
        <location evidence="1">Cell membrane</location>
        <topology evidence="1">Multi-pass membrane protein</topology>
    </subcellularLocation>
</comment>
<protein>
    <submittedName>
        <fullName evidence="8">GlsB/YeaQ/YmgE family stress response membrane protein</fullName>
    </submittedName>
</protein>
<evidence type="ECO:0000256" key="6">
    <source>
        <dbReference type="ARBA" id="ARBA00023136"/>
    </source>
</evidence>
<evidence type="ECO:0000256" key="2">
    <source>
        <dbReference type="ARBA" id="ARBA00011006"/>
    </source>
</evidence>
<evidence type="ECO:0000313" key="8">
    <source>
        <dbReference type="EMBL" id="MEJ5944908.1"/>
    </source>
</evidence>
<dbReference type="RefSeq" id="WP_339574288.1">
    <property type="nucleotide sequence ID" value="NZ_JBBIAA010000004.1"/>
</dbReference>
<feature type="transmembrane region" description="Helical" evidence="7">
    <location>
        <begin position="59"/>
        <end position="79"/>
    </location>
</feature>
<evidence type="ECO:0000256" key="3">
    <source>
        <dbReference type="ARBA" id="ARBA00022475"/>
    </source>
</evidence>
<keyword evidence="6 7" id="KW-0472">Membrane</keyword>
<feature type="transmembrane region" description="Helical" evidence="7">
    <location>
        <begin position="31"/>
        <end position="53"/>
    </location>
</feature>
<evidence type="ECO:0000256" key="1">
    <source>
        <dbReference type="ARBA" id="ARBA00004651"/>
    </source>
</evidence>
<keyword evidence="9" id="KW-1185">Reference proteome</keyword>
<dbReference type="EMBL" id="JBBIAA010000004">
    <property type="protein sequence ID" value="MEJ5944908.1"/>
    <property type="molecule type" value="Genomic_DNA"/>
</dbReference>
<sequence>MTVSGIISAIIVGLVVGALARLVLPGKQDISILLTLLIGLVAAFIGGFIGNAINDEPGFSFLTLIIQVVLAVIGVAIVAGTSGRRSVRR</sequence>
<dbReference type="PANTHER" id="PTHR33884:SF3">
    <property type="entry name" value="UPF0410 PROTEIN YMGE"/>
    <property type="match status" value="1"/>
</dbReference>
<evidence type="ECO:0000256" key="5">
    <source>
        <dbReference type="ARBA" id="ARBA00022989"/>
    </source>
</evidence>
<gene>
    <name evidence="8" type="ORF">WDZ17_06320</name>
</gene>
<keyword evidence="4 7" id="KW-0812">Transmembrane</keyword>
<organism evidence="8 9">
    <name type="scientific">Pseudokineococcus basanitobsidens</name>
    <dbReference type="NCBI Taxonomy" id="1926649"/>
    <lineage>
        <taxon>Bacteria</taxon>
        <taxon>Bacillati</taxon>
        <taxon>Actinomycetota</taxon>
        <taxon>Actinomycetes</taxon>
        <taxon>Kineosporiales</taxon>
        <taxon>Kineosporiaceae</taxon>
        <taxon>Pseudokineococcus</taxon>
    </lineage>
</organism>
<comment type="caution">
    <text evidence="8">The sequence shown here is derived from an EMBL/GenBank/DDBJ whole genome shotgun (WGS) entry which is preliminary data.</text>
</comment>
<evidence type="ECO:0000256" key="7">
    <source>
        <dbReference type="SAM" id="Phobius"/>
    </source>
</evidence>
<name>A0ABU8RIL4_9ACTN</name>
<evidence type="ECO:0000313" key="9">
    <source>
        <dbReference type="Proteomes" id="UP001387100"/>
    </source>
</evidence>
<dbReference type="Proteomes" id="UP001387100">
    <property type="component" value="Unassembled WGS sequence"/>
</dbReference>
<dbReference type="InterPro" id="IPR007341">
    <property type="entry name" value="Transgly_assoc"/>
</dbReference>
<comment type="similarity">
    <text evidence="2">Belongs to the UPF0410 family.</text>
</comment>
<proteinExistence type="inferred from homology"/>
<evidence type="ECO:0000256" key="4">
    <source>
        <dbReference type="ARBA" id="ARBA00022692"/>
    </source>
</evidence>
<keyword evidence="5 7" id="KW-1133">Transmembrane helix</keyword>
<dbReference type="PANTHER" id="PTHR33884">
    <property type="entry name" value="UPF0410 PROTEIN YMGE"/>
    <property type="match status" value="1"/>
</dbReference>
<accession>A0ABU8RIL4</accession>